<dbReference type="Pfam" id="PF00300">
    <property type="entry name" value="His_Phos_1"/>
    <property type="match status" value="1"/>
</dbReference>
<evidence type="ECO:0000313" key="5">
    <source>
        <dbReference type="Proteomes" id="UP000316252"/>
    </source>
</evidence>
<feature type="region of interest" description="Disordered" evidence="3">
    <location>
        <begin position="188"/>
        <end position="207"/>
    </location>
</feature>
<dbReference type="CDD" id="cd07067">
    <property type="entry name" value="HP_PGM_like"/>
    <property type="match status" value="1"/>
</dbReference>
<accession>A0A506Y3R6</accession>
<evidence type="ECO:0000256" key="3">
    <source>
        <dbReference type="SAM" id="MobiDB-lite"/>
    </source>
</evidence>
<dbReference type="RefSeq" id="WP_141163596.1">
    <property type="nucleotide sequence ID" value="NZ_VHQG01000002.1"/>
</dbReference>
<dbReference type="InterPro" id="IPR050275">
    <property type="entry name" value="PGM_Phosphatase"/>
</dbReference>
<dbReference type="Proteomes" id="UP000316252">
    <property type="component" value="Unassembled WGS sequence"/>
</dbReference>
<feature type="active site" description="Tele-phosphohistidine intermediate" evidence="1">
    <location>
        <position position="9"/>
    </location>
</feature>
<feature type="binding site" evidence="2">
    <location>
        <begin position="83"/>
        <end position="86"/>
    </location>
    <ligand>
        <name>substrate</name>
    </ligand>
</feature>
<dbReference type="InterPro" id="IPR003094">
    <property type="entry name" value="6Pfruct_kin"/>
</dbReference>
<sequence length="207" mass="22239">MTELFLVRHGETDWNLARRIQGRTDIPLNDTGRAQAKAAGELLARRSWDGVYASPLSRATETGAIIAAELGLAAPAPVPGVVEREYGEAEGLTWEQIEQKFPEGAEVPGRETREQVAERVVGALCELAAAHPGERLIVVSHGGAIRSVLQHAEPDTQHPMITNGSVHSFRVTDDGLELIAFDDPIGAESVGDGGDIEEQNALEHRPS</sequence>
<protein>
    <submittedName>
        <fullName evidence="4">Histidine phosphatase family protein</fullName>
    </submittedName>
</protein>
<reference evidence="4 5" key="1">
    <citation type="submission" date="2019-06" db="EMBL/GenBank/DDBJ databases">
        <authorList>
            <person name="Li F."/>
        </authorList>
    </citation>
    <scope>NUCLEOTIDE SEQUENCE [LARGE SCALE GENOMIC DNA]</scope>
    <source>
        <strain evidence="4 5">10F1D-1</strain>
    </source>
</reference>
<dbReference type="GO" id="GO:0005737">
    <property type="term" value="C:cytoplasm"/>
    <property type="evidence" value="ECO:0007669"/>
    <property type="project" value="TreeGrafter"/>
</dbReference>
<dbReference type="EMBL" id="VHQG01000002">
    <property type="protein sequence ID" value="TPW76240.1"/>
    <property type="molecule type" value="Genomic_DNA"/>
</dbReference>
<dbReference type="InterPro" id="IPR029033">
    <property type="entry name" value="His_PPase_superfam"/>
</dbReference>
<dbReference type="InterPro" id="IPR013078">
    <property type="entry name" value="His_Pase_superF_clade-1"/>
</dbReference>
<dbReference type="Gene3D" id="3.40.50.1240">
    <property type="entry name" value="Phosphoglycerate mutase-like"/>
    <property type="match status" value="1"/>
</dbReference>
<name>A0A506Y3R6_9MICO</name>
<proteinExistence type="predicted"/>
<feature type="binding site" evidence="2">
    <location>
        <position position="58"/>
    </location>
    <ligand>
        <name>substrate</name>
    </ligand>
</feature>
<dbReference type="PRINTS" id="PR00991">
    <property type="entry name" value="6PFRUCTKNASE"/>
</dbReference>
<dbReference type="AlphaFoldDB" id="A0A506Y3R6"/>
<comment type="caution">
    <text evidence="4">The sequence shown here is derived from an EMBL/GenBank/DDBJ whole genome shotgun (WGS) entry which is preliminary data.</text>
</comment>
<gene>
    <name evidence="4" type="ORF">FJ657_10640</name>
</gene>
<feature type="binding site" evidence="2">
    <location>
        <begin position="8"/>
        <end position="15"/>
    </location>
    <ligand>
        <name>substrate</name>
    </ligand>
</feature>
<dbReference type="PANTHER" id="PTHR48100:SF59">
    <property type="entry name" value="ADENOSYLCOBALAMIN_ALPHA-RIBAZOLE PHOSPHATASE"/>
    <property type="match status" value="1"/>
</dbReference>
<dbReference type="PANTHER" id="PTHR48100">
    <property type="entry name" value="BROAD-SPECIFICITY PHOSPHATASE YOR283W-RELATED"/>
    <property type="match status" value="1"/>
</dbReference>
<dbReference type="SUPFAM" id="SSF53254">
    <property type="entry name" value="Phosphoglycerate mutase-like"/>
    <property type="match status" value="1"/>
</dbReference>
<feature type="active site" description="Proton donor/acceptor" evidence="1">
    <location>
        <position position="83"/>
    </location>
</feature>
<evidence type="ECO:0000256" key="1">
    <source>
        <dbReference type="PIRSR" id="PIRSR613078-1"/>
    </source>
</evidence>
<dbReference type="GO" id="GO:0005524">
    <property type="term" value="F:ATP binding"/>
    <property type="evidence" value="ECO:0007669"/>
    <property type="project" value="InterPro"/>
</dbReference>
<dbReference type="GO" id="GO:0016791">
    <property type="term" value="F:phosphatase activity"/>
    <property type="evidence" value="ECO:0007669"/>
    <property type="project" value="TreeGrafter"/>
</dbReference>
<dbReference type="InterPro" id="IPR001345">
    <property type="entry name" value="PG/BPGM_mutase_AS"/>
</dbReference>
<keyword evidence="5" id="KW-1185">Reference proteome</keyword>
<dbReference type="GO" id="GO:0006003">
    <property type="term" value="P:fructose 2,6-bisphosphate metabolic process"/>
    <property type="evidence" value="ECO:0007669"/>
    <property type="project" value="InterPro"/>
</dbReference>
<evidence type="ECO:0000313" key="4">
    <source>
        <dbReference type="EMBL" id="TPW76240.1"/>
    </source>
</evidence>
<organism evidence="4 5">
    <name type="scientific">Schumannella soli</name>
    <dbReference type="NCBI Taxonomy" id="2590779"/>
    <lineage>
        <taxon>Bacteria</taxon>
        <taxon>Bacillati</taxon>
        <taxon>Actinomycetota</taxon>
        <taxon>Actinomycetes</taxon>
        <taxon>Micrococcales</taxon>
        <taxon>Microbacteriaceae</taxon>
        <taxon>Schumannella</taxon>
    </lineage>
</organism>
<dbReference type="PROSITE" id="PS00175">
    <property type="entry name" value="PG_MUTASE"/>
    <property type="match status" value="1"/>
</dbReference>
<dbReference type="SMART" id="SM00855">
    <property type="entry name" value="PGAM"/>
    <property type="match status" value="1"/>
</dbReference>
<dbReference type="OrthoDB" id="4697614at2"/>
<evidence type="ECO:0000256" key="2">
    <source>
        <dbReference type="PIRSR" id="PIRSR613078-2"/>
    </source>
</evidence>